<organism evidence="1 2">
    <name type="scientific">Mya arenaria</name>
    <name type="common">Soft-shell clam</name>
    <dbReference type="NCBI Taxonomy" id="6604"/>
    <lineage>
        <taxon>Eukaryota</taxon>
        <taxon>Metazoa</taxon>
        <taxon>Spiralia</taxon>
        <taxon>Lophotrochozoa</taxon>
        <taxon>Mollusca</taxon>
        <taxon>Bivalvia</taxon>
        <taxon>Autobranchia</taxon>
        <taxon>Heteroconchia</taxon>
        <taxon>Euheterodonta</taxon>
        <taxon>Imparidentia</taxon>
        <taxon>Neoheterodontei</taxon>
        <taxon>Myida</taxon>
        <taxon>Myoidea</taxon>
        <taxon>Myidae</taxon>
        <taxon>Mya</taxon>
    </lineage>
</organism>
<dbReference type="EMBL" id="CP111012">
    <property type="protein sequence ID" value="WAQ93431.1"/>
    <property type="molecule type" value="Genomic_DNA"/>
</dbReference>
<protein>
    <submittedName>
        <fullName evidence="1">Uncharacterized protein</fullName>
    </submittedName>
</protein>
<proteinExistence type="predicted"/>
<gene>
    <name evidence="1" type="ORF">MAR_005902</name>
</gene>
<dbReference type="Proteomes" id="UP001164746">
    <property type="component" value="Chromosome 1"/>
</dbReference>
<evidence type="ECO:0000313" key="1">
    <source>
        <dbReference type="EMBL" id="WAQ93431.1"/>
    </source>
</evidence>
<dbReference type="Gene3D" id="2.10.70.10">
    <property type="entry name" value="Complement Module, domain 1"/>
    <property type="match status" value="1"/>
</dbReference>
<keyword evidence="2" id="KW-1185">Reference proteome</keyword>
<sequence length="152" mass="16487">MTTNKRECDQMFGDWFDPPGKDIPDCQDSNLVNNTGSSETNLCLPLDAPAHGTIACGLGFPFYLCTATCDPGYEFPNNMTTNKRECDQMFGDWFDPPGKDIPDCQDSNLVNNTGSSETNLCQPLDAPAHGTIACGLGFPFYSCTATCDPGYE</sequence>
<feature type="non-terminal residue" evidence="1">
    <location>
        <position position="152"/>
    </location>
</feature>
<reference evidence="1" key="1">
    <citation type="submission" date="2022-11" db="EMBL/GenBank/DDBJ databases">
        <title>Centuries of genome instability and evolution in soft-shell clam transmissible cancer (bioRxiv).</title>
        <authorList>
            <person name="Hart S.F.M."/>
            <person name="Yonemitsu M.A."/>
            <person name="Giersch R.M."/>
            <person name="Beal B.F."/>
            <person name="Arriagada G."/>
            <person name="Davis B.W."/>
            <person name="Ostrander E.A."/>
            <person name="Goff S.P."/>
            <person name="Metzger M.J."/>
        </authorList>
    </citation>
    <scope>NUCLEOTIDE SEQUENCE</scope>
    <source>
        <strain evidence="1">MELC-2E11</strain>
        <tissue evidence="1">Siphon/mantle</tissue>
    </source>
</reference>
<name>A0ABY7D8K9_MYAAR</name>
<accession>A0ABY7D8K9</accession>
<evidence type="ECO:0000313" key="2">
    <source>
        <dbReference type="Proteomes" id="UP001164746"/>
    </source>
</evidence>